<dbReference type="InterPro" id="IPR001608">
    <property type="entry name" value="Ala_racemase_N"/>
</dbReference>
<dbReference type="SUPFAM" id="SSF51419">
    <property type="entry name" value="PLP-binding barrel"/>
    <property type="match status" value="1"/>
</dbReference>
<keyword evidence="1 2" id="KW-0663">Pyridoxal phosphate</keyword>
<dbReference type="EMBL" id="RKRE01000003">
    <property type="protein sequence ID" value="RPF42982.1"/>
    <property type="molecule type" value="Genomic_DNA"/>
</dbReference>
<evidence type="ECO:0000313" key="7">
    <source>
        <dbReference type="Proteomes" id="UP000282654"/>
    </source>
</evidence>
<gene>
    <name evidence="6" type="ORF">EDD75_2100</name>
</gene>
<dbReference type="FunFam" id="3.20.20.10:FF:000018">
    <property type="entry name" value="Pyridoxal phosphate homeostasis protein"/>
    <property type="match status" value="1"/>
</dbReference>
<dbReference type="PANTHER" id="PTHR10146:SF14">
    <property type="entry name" value="PYRIDOXAL PHOSPHATE HOMEOSTASIS PROTEIN"/>
    <property type="match status" value="1"/>
</dbReference>
<evidence type="ECO:0000256" key="2">
    <source>
        <dbReference type="HAMAP-Rule" id="MF_02087"/>
    </source>
</evidence>
<feature type="modified residue" description="N6-(pyridoxal phosphate)lysine" evidence="2 3">
    <location>
        <position position="37"/>
    </location>
</feature>
<dbReference type="HAMAP" id="MF_02087">
    <property type="entry name" value="PLP_homeostasis"/>
    <property type="match status" value="1"/>
</dbReference>
<comment type="caution">
    <text evidence="6">The sequence shown here is derived from an EMBL/GenBank/DDBJ whole genome shotgun (WGS) entry which is preliminary data.</text>
</comment>
<comment type="similarity">
    <text evidence="2 4">Belongs to the pyridoxal phosphate-binding protein YggS/PROSC family.</text>
</comment>
<dbReference type="OrthoDB" id="9804072at2"/>
<evidence type="ECO:0000259" key="5">
    <source>
        <dbReference type="Pfam" id="PF01168"/>
    </source>
</evidence>
<protein>
    <recommendedName>
        <fullName evidence="2">Pyridoxal phosphate homeostasis protein</fullName>
        <shortName evidence="2">PLP homeostasis protein</shortName>
    </recommendedName>
</protein>
<evidence type="ECO:0000256" key="3">
    <source>
        <dbReference type="PIRSR" id="PIRSR004848-1"/>
    </source>
</evidence>
<dbReference type="CDD" id="cd00635">
    <property type="entry name" value="PLPDE_III_YBL036c_like"/>
    <property type="match status" value="1"/>
</dbReference>
<evidence type="ECO:0000313" key="6">
    <source>
        <dbReference type="EMBL" id="RPF42982.1"/>
    </source>
</evidence>
<name>A0A3N5B2N5_9THEO</name>
<dbReference type="Proteomes" id="UP000282654">
    <property type="component" value="Unassembled WGS sequence"/>
</dbReference>
<dbReference type="Gene3D" id="3.20.20.10">
    <property type="entry name" value="Alanine racemase"/>
    <property type="match status" value="1"/>
</dbReference>
<comment type="function">
    <text evidence="2">Pyridoxal 5'-phosphate (PLP)-binding protein, which is involved in PLP homeostasis.</text>
</comment>
<dbReference type="InterPro" id="IPR011078">
    <property type="entry name" value="PyrdxlP_homeostasis"/>
</dbReference>
<dbReference type="NCBIfam" id="TIGR00044">
    <property type="entry name" value="YggS family pyridoxal phosphate-dependent enzyme"/>
    <property type="match status" value="1"/>
</dbReference>
<accession>A0A3N5B2N5</accession>
<evidence type="ECO:0000256" key="1">
    <source>
        <dbReference type="ARBA" id="ARBA00022898"/>
    </source>
</evidence>
<sequence>MDQVIKANLRRVREEIWRAARRVGRDPGEIQVVAVSKGVPVAAIRAAQAAGQRLFGENRVQEFIRKYGEIGDAVDWHFIGYLQRNKVKYLVGRIRLLHSLDRWDLAVALDRWAQKRGRGFDVLIQVNVAREPSKHGLHEEELPDFLAAAAELPGIRVRGLMTIAPFVPDPEEVRPVFRRLRELAAAYRHYAGATLEFLSMGMSDDYVVAVEEGANLLRIGTAIFGPRRKEGEGENEQKIS</sequence>
<dbReference type="PANTHER" id="PTHR10146">
    <property type="entry name" value="PROLINE SYNTHETASE CO-TRANSCRIBED BACTERIAL HOMOLOG PROTEIN"/>
    <property type="match status" value="1"/>
</dbReference>
<evidence type="ECO:0000256" key="4">
    <source>
        <dbReference type="RuleBase" id="RU004514"/>
    </source>
</evidence>
<dbReference type="PROSITE" id="PS01211">
    <property type="entry name" value="UPF0001"/>
    <property type="match status" value="1"/>
</dbReference>
<keyword evidence="7" id="KW-1185">Reference proteome</keyword>
<dbReference type="Pfam" id="PF01168">
    <property type="entry name" value="Ala_racemase_N"/>
    <property type="match status" value="1"/>
</dbReference>
<comment type="cofactor">
    <cofactor evidence="3">
        <name>pyridoxal 5'-phosphate</name>
        <dbReference type="ChEBI" id="CHEBI:597326"/>
    </cofactor>
</comment>
<dbReference type="AlphaFoldDB" id="A0A3N5B2N5"/>
<organism evidence="6 7">
    <name type="scientific">Thermodesulfitimonas autotrophica</name>
    <dbReference type="NCBI Taxonomy" id="1894989"/>
    <lineage>
        <taxon>Bacteria</taxon>
        <taxon>Bacillati</taxon>
        <taxon>Bacillota</taxon>
        <taxon>Clostridia</taxon>
        <taxon>Thermoanaerobacterales</taxon>
        <taxon>Thermoanaerobacteraceae</taxon>
        <taxon>Thermodesulfitimonas</taxon>
    </lineage>
</organism>
<dbReference type="PIRSF" id="PIRSF004848">
    <property type="entry name" value="YBL036c_PLPDEIII"/>
    <property type="match status" value="1"/>
</dbReference>
<proteinExistence type="inferred from homology"/>
<dbReference type="GO" id="GO:0030170">
    <property type="term" value="F:pyridoxal phosphate binding"/>
    <property type="evidence" value="ECO:0007669"/>
    <property type="project" value="UniProtKB-UniRule"/>
</dbReference>
<dbReference type="RefSeq" id="WP_123931758.1">
    <property type="nucleotide sequence ID" value="NZ_RKRE01000003.1"/>
</dbReference>
<dbReference type="InterPro" id="IPR029066">
    <property type="entry name" value="PLP-binding_barrel"/>
</dbReference>
<reference evidence="6 7" key="1">
    <citation type="submission" date="2018-11" db="EMBL/GenBank/DDBJ databases">
        <title>Genomic Encyclopedia of Type Strains, Phase IV (KMG-IV): sequencing the most valuable type-strain genomes for metagenomic binning, comparative biology and taxonomic classification.</title>
        <authorList>
            <person name="Goeker M."/>
        </authorList>
    </citation>
    <scope>NUCLEOTIDE SEQUENCE [LARGE SCALE GENOMIC DNA]</scope>
    <source>
        <strain evidence="6 7">DSM 102936</strain>
    </source>
</reference>
<feature type="domain" description="Alanine racemase N-terminal" evidence="5">
    <location>
        <begin position="9"/>
        <end position="226"/>
    </location>
</feature>